<dbReference type="CDD" id="cd00120">
    <property type="entry name" value="MADS"/>
    <property type="match status" value="1"/>
</dbReference>
<evidence type="ECO:0000256" key="4">
    <source>
        <dbReference type="ARBA" id="ARBA00023163"/>
    </source>
</evidence>
<evidence type="ECO:0000256" key="1">
    <source>
        <dbReference type="ARBA" id="ARBA00004123"/>
    </source>
</evidence>
<dbReference type="Proteomes" id="UP001642409">
    <property type="component" value="Unassembled WGS sequence"/>
</dbReference>
<dbReference type="SMART" id="SM00432">
    <property type="entry name" value="MADS"/>
    <property type="match status" value="1"/>
</dbReference>
<organism evidence="8 9">
    <name type="scientific">Hexamita inflata</name>
    <dbReference type="NCBI Taxonomy" id="28002"/>
    <lineage>
        <taxon>Eukaryota</taxon>
        <taxon>Metamonada</taxon>
        <taxon>Diplomonadida</taxon>
        <taxon>Hexamitidae</taxon>
        <taxon>Hexamitinae</taxon>
        <taxon>Hexamita</taxon>
    </lineage>
</organism>
<dbReference type="PRINTS" id="PR00404">
    <property type="entry name" value="MADSDOMAIN"/>
</dbReference>
<feature type="region of interest" description="Disordered" evidence="6">
    <location>
        <begin position="107"/>
        <end position="154"/>
    </location>
</feature>
<dbReference type="InterPro" id="IPR002100">
    <property type="entry name" value="TF_MADSbox"/>
</dbReference>
<feature type="compositionally biased region" description="Low complexity" evidence="6">
    <location>
        <begin position="133"/>
        <end position="154"/>
    </location>
</feature>
<keyword evidence="5" id="KW-0539">Nucleus</keyword>
<dbReference type="SUPFAM" id="SSF55455">
    <property type="entry name" value="SRF-like"/>
    <property type="match status" value="1"/>
</dbReference>
<gene>
    <name evidence="8" type="ORF">HINF_LOCUS18724</name>
</gene>
<keyword evidence="4" id="KW-0804">Transcription</keyword>
<keyword evidence="3" id="KW-0238">DNA-binding</keyword>
<evidence type="ECO:0000256" key="5">
    <source>
        <dbReference type="ARBA" id="ARBA00023242"/>
    </source>
</evidence>
<feature type="region of interest" description="Disordered" evidence="6">
    <location>
        <begin position="190"/>
        <end position="209"/>
    </location>
</feature>
<name>A0ABP1I0K6_9EUKA</name>
<evidence type="ECO:0000256" key="6">
    <source>
        <dbReference type="SAM" id="MobiDB-lite"/>
    </source>
</evidence>
<dbReference type="Gene3D" id="3.40.1810.10">
    <property type="entry name" value="Transcription factor, MADS-box"/>
    <property type="match status" value="1"/>
</dbReference>
<dbReference type="Pfam" id="PF00319">
    <property type="entry name" value="SRF-TF"/>
    <property type="match status" value="1"/>
</dbReference>
<dbReference type="PROSITE" id="PS50066">
    <property type="entry name" value="MADS_BOX_2"/>
    <property type="match status" value="1"/>
</dbReference>
<dbReference type="InterPro" id="IPR050142">
    <property type="entry name" value="MADS-box/MEF2_TF"/>
</dbReference>
<comment type="subcellular location">
    <subcellularLocation>
        <location evidence="1">Nucleus</location>
    </subcellularLocation>
</comment>
<evidence type="ECO:0000259" key="7">
    <source>
        <dbReference type="PROSITE" id="PS50066"/>
    </source>
</evidence>
<feature type="domain" description="MADS-box" evidence="7">
    <location>
        <begin position="1"/>
        <end position="61"/>
    </location>
</feature>
<dbReference type="EMBL" id="CAXDID020000048">
    <property type="protein sequence ID" value="CAL6004102.1"/>
    <property type="molecule type" value="Genomic_DNA"/>
</dbReference>
<keyword evidence="2" id="KW-0805">Transcription regulation</keyword>
<proteinExistence type="predicted"/>
<evidence type="ECO:0000313" key="8">
    <source>
        <dbReference type="EMBL" id="CAL6004102.1"/>
    </source>
</evidence>
<comment type="caution">
    <text evidence="8">The sequence shown here is derived from an EMBL/GenBank/DDBJ whole genome shotgun (WGS) entry which is preliminary data.</text>
</comment>
<sequence>MGRKKILIKKIESDRSRITTLVKRRNGLFKKGYELATLCDCQVTILIQDENGKKTVFTSSADTLPHTLQRFQAVDDVKCADDFKNAVSESSSYEEPNYQQRFTQQYQQQAVQQTAQAQPGFQYKMPPPPPSQPQVQLQQQQQNQHVQQNQPQQQQPKLLVMQNNSQVMQNTQSLPPDFFNQIPQFDFQTQSQFQQNNQSNNQNQNQRKKPQINIDVDAAANPMWEMLNSPMFKLAQTPIGMKLDQLNAQNVAKDEQQK</sequence>
<reference evidence="8 9" key="1">
    <citation type="submission" date="2024-07" db="EMBL/GenBank/DDBJ databases">
        <authorList>
            <person name="Akdeniz Z."/>
        </authorList>
    </citation>
    <scope>NUCLEOTIDE SEQUENCE [LARGE SCALE GENOMIC DNA]</scope>
</reference>
<feature type="compositionally biased region" description="Low complexity" evidence="6">
    <location>
        <begin position="190"/>
        <end position="205"/>
    </location>
</feature>
<evidence type="ECO:0000256" key="3">
    <source>
        <dbReference type="ARBA" id="ARBA00023125"/>
    </source>
</evidence>
<dbReference type="PANTHER" id="PTHR48019">
    <property type="entry name" value="SERUM RESPONSE FACTOR HOMOLOG"/>
    <property type="match status" value="1"/>
</dbReference>
<accession>A0ABP1I0K6</accession>
<evidence type="ECO:0000313" key="9">
    <source>
        <dbReference type="Proteomes" id="UP001642409"/>
    </source>
</evidence>
<keyword evidence="9" id="KW-1185">Reference proteome</keyword>
<dbReference type="InterPro" id="IPR036879">
    <property type="entry name" value="TF_MADSbox_sf"/>
</dbReference>
<protein>
    <submittedName>
        <fullName evidence="8">MADS-box_protein</fullName>
    </submittedName>
</protein>
<feature type="compositionally biased region" description="Low complexity" evidence="6">
    <location>
        <begin position="107"/>
        <end position="118"/>
    </location>
</feature>
<evidence type="ECO:0000256" key="2">
    <source>
        <dbReference type="ARBA" id="ARBA00023015"/>
    </source>
</evidence>